<keyword evidence="2" id="KW-1003">Cell membrane</keyword>
<dbReference type="EMBL" id="FXAZ01000002">
    <property type="protein sequence ID" value="SMG33152.1"/>
    <property type="molecule type" value="Genomic_DNA"/>
</dbReference>
<evidence type="ECO:0000256" key="1">
    <source>
        <dbReference type="ARBA" id="ARBA00004651"/>
    </source>
</evidence>
<gene>
    <name evidence="8" type="ORF">SAMN06295960_1830</name>
</gene>
<dbReference type="Gene3D" id="1.20.144.10">
    <property type="entry name" value="Phosphatidic acid phosphatase type 2/haloperoxidase"/>
    <property type="match status" value="1"/>
</dbReference>
<dbReference type="STRING" id="1852522.SAMN06295960_1830"/>
<dbReference type="Pfam" id="PF01569">
    <property type="entry name" value="PAP2"/>
    <property type="match status" value="1"/>
</dbReference>
<keyword evidence="6" id="KW-0472">Membrane</keyword>
<keyword evidence="5" id="KW-1133">Transmembrane helix</keyword>
<reference evidence="8 9" key="1">
    <citation type="submission" date="2017-04" db="EMBL/GenBank/DDBJ databases">
        <authorList>
            <person name="Afonso C.L."/>
            <person name="Miller P.J."/>
            <person name="Scott M.A."/>
            <person name="Spackman E."/>
            <person name="Goraichik I."/>
            <person name="Dimitrov K.M."/>
            <person name="Suarez D.L."/>
            <person name="Swayne D.E."/>
        </authorList>
    </citation>
    <scope>NUCLEOTIDE SEQUENCE [LARGE SCALE GENOMIC DNA]</scope>
    <source>
        <strain evidence="8 9">11</strain>
    </source>
</reference>
<evidence type="ECO:0000256" key="2">
    <source>
        <dbReference type="ARBA" id="ARBA00022475"/>
    </source>
</evidence>
<feature type="domain" description="Phosphatidic acid phosphatase type 2/haloperoxidase" evidence="7">
    <location>
        <begin position="64"/>
        <end position="171"/>
    </location>
</feature>
<dbReference type="AlphaFoldDB" id="A0A1X7JY74"/>
<dbReference type="InterPro" id="IPR000326">
    <property type="entry name" value="PAP2/HPO"/>
</dbReference>
<dbReference type="SMART" id="SM00014">
    <property type="entry name" value="acidPPc"/>
    <property type="match status" value="1"/>
</dbReference>
<evidence type="ECO:0000256" key="3">
    <source>
        <dbReference type="ARBA" id="ARBA00022692"/>
    </source>
</evidence>
<keyword evidence="3" id="KW-0812">Transmembrane</keyword>
<name>A0A1X7JY74_9BACL</name>
<evidence type="ECO:0000256" key="6">
    <source>
        <dbReference type="ARBA" id="ARBA00023136"/>
    </source>
</evidence>
<evidence type="ECO:0000259" key="7">
    <source>
        <dbReference type="SMART" id="SM00014"/>
    </source>
</evidence>
<dbReference type="SUPFAM" id="SSF48317">
    <property type="entry name" value="Acid phosphatase/Vanadium-dependent haloperoxidase"/>
    <property type="match status" value="1"/>
</dbReference>
<keyword evidence="9" id="KW-1185">Reference proteome</keyword>
<dbReference type="OrthoDB" id="9789113at2"/>
<sequence>MTRMIHWLGKRERQLFFWINHKLHHRFVSIVLYTLTHLGGATFTITFSLALALLLPAPWDTIGWQCLVALAISHIPVAIIKKVYPRIRPHLAIPNTRTYRKPLVDHSFPSGHTTAIFSLVVPIIMHFSMLAWILLPIAGIVALSRMYLGLHYPSDCLVGAVIGTSAAVGTVMFWNY</sequence>
<evidence type="ECO:0000313" key="8">
    <source>
        <dbReference type="EMBL" id="SMG33152.1"/>
    </source>
</evidence>
<dbReference type="InterPro" id="IPR036938">
    <property type="entry name" value="PAP2/HPO_sf"/>
</dbReference>
<dbReference type="PANTHER" id="PTHR14969">
    <property type="entry name" value="SPHINGOSINE-1-PHOSPHATE PHOSPHOHYDROLASE"/>
    <property type="match status" value="1"/>
</dbReference>
<keyword evidence="4" id="KW-0378">Hydrolase</keyword>
<proteinExistence type="predicted"/>
<dbReference type="GO" id="GO:0016787">
    <property type="term" value="F:hydrolase activity"/>
    <property type="evidence" value="ECO:0007669"/>
    <property type="project" value="UniProtKB-KW"/>
</dbReference>
<accession>A0A1X7JY74</accession>
<dbReference type="Proteomes" id="UP000193834">
    <property type="component" value="Unassembled WGS sequence"/>
</dbReference>
<protein>
    <submittedName>
        <fullName evidence="8">Undecaprenyl-diphosphatase</fullName>
    </submittedName>
</protein>
<organism evidence="8 9">
    <name type="scientific">Paenibacillus aquistagni</name>
    <dbReference type="NCBI Taxonomy" id="1852522"/>
    <lineage>
        <taxon>Bacteria</taxon>
        <taxon>Bacillati</taxon>
        <taxon>Bacillota</taxon>
        <taxon>Bacilli</taxon>
        <taxon>Bacillales</taxon>
        <taxon>Paenibacillaceae</taxon>
        <taxon>Paenibacillus</taxon>
    </lineage>
</organism>
<dbReference type="PANTHER" id="PTHR14969:SF62">
    <property type="entry name" value="DECAPRENYLPHOSPHORYL-5-PHOSPHORIBOSE PHOSPHATASE RV3807C-RELATED"/>
    <property type="match status" value="1"/>
</dbReference>
<evidence type="ECO:0000313" key="9">
    <source>
        <dbReference type="Proteomes" id="UP000193834"/>
    </source>
</evidence>
<comment type="subcellular location">
    <subcellularLocation>
        <location evidence="1">Cell membrane</location>
        <topology evidence="1">Multi-pass membrane protein</topology>
    </subcellularLocation>
</comment>
<evidence type="ECO:0000256" key="5">
    <source>
        <dbReference type="ARBA" id="ARBA00022989"/>
    </source>
</evidence>
<evidence type="ECO:0000256" key="4">
    <source>
        <dbReference type="ARBA" id="ARBA00022801"/>
    </source>
</evidence>
<dbReference type="RefSeq" id="WP_085494079.1">
    <property type="nucleotide sequence ID" value="NZ_FXAZ01000002.1"/>
</dbReference>
<dbReference type="GO" id="GO:0005886">
    <property type="term" value="C:plasma membrane"/>
    <property type="evidence" value="ECO:0007669"/>
    <property type="project" value="UniProtKB-SubCell"/>
</dbReference>